<gene>
    <name evidence="1" type="ORF">SDC9_169924</name>
</gene>
<protein>
    <submittedName>
        <fullName evidence="1">Uncharacterized protein</fullName>
    </submittedName>
</protein>
<dbReference type="EMBL" id="VSSQ01070794">
    <property type="protein sequence ID" value="MPN22541.1"/>
    <property type="molecule type" value="Genomic_DNA"/>
</dbReference>
<comment type="caution">
    <text evidence="1">The sequence shown here is derived from an EMBL/GenBank/DDBJ whole genome shotgun (WGS) entry which is preliminary data.</text>
</comment>
<name>A0A645G6M9_9ZZZZ</name>
<evidence type="ECO:0000313" key="1">
    <source>
        <dbReference type="EMBL" id="MPN22541.1"/>
    </source>
</evidence>
<accession>A0A645G6M9</accession>
<reference evidence="1" key="1">
    <citation type="submission" date="2019-08" db="EMBL/GenBank/DDBJ databases">
        <authorList>
            <person name="Kucharzyk K."/>
            <person name="Murdoch R.W."/>
            <person name="Higgins S."/>
            <person name="Loffler F."/>
        </authorList>
    </citation>
    <scope>NUCLEOTIDE SEQUENCE</scope>
</reference>
<proteinExistence type="predicted"/>
<organism evidence="1">
    <name type="scientific">bioreactor metagenome</name>
    <dbReference type="NCBI Taxonomy" id="1076179"/>
    <lineage>
        <taxon>unclassified sequences</taxon>
        <taxon>metagenomes</taxon>
        <taxon>ecological metagenomes</taxon>
    </lineage>
</organism>
<dbReference type="AlphaFoldDB" id="A0A645G6M9"/>
<sequence length="101" mass="11210">MQDARDEVGCLVVAQCLGQHGADVVVGVDMDCGVFFGGLEKFVQDAFYLGARNRLQRCHGMADLLDFPRAQVLEHLRRPVLTERDEQRGALFESFLGASCH</sequence>